<dbReference type="NCBIfam" id="NF001862">
    <property type="entry name" value="PRK00601.1"/>
    <property type="match status" value="1"/>
</dbReference>
<dbReference type="CDD" id="cd07557">
    <property type="entry name" value="trimeric_dUTPase"/>
    <property type="match status" value="1"/>
</dbReference>
<evidence type="ECO:0000256" key="1">
    <source>
        <dbReference type="ARBA" id="ARBA00006581"/>
    </source>
</evidence>
<dbReference type="NCBIfam" id="TIGR00576">
    <property type="entry name" value="dut"/>
    <property type="match status" value="1"/>
</dbReference>
<dbReference type="Pfam" id="PF00692">
    <property type="entry name" value="dUTPase"/>
    <property type="match status" value="1"/>
</dbReference>
<dbReference type="InterPro" id="IPR008181">
    <property type="entry name" value="dUTPase"/>
</dbReference>
<protein>
    <recommendedName>
        <fullName evidence="2">dUTP diphosphatase</fullName>
        <ecNumber evidence="2">3.6.1.23</ecNumber>
    </recommendedName>
</protein>
<dbReference type="Gene3D" id="2.70.40.10">
    <property type="match status" value="1"/>
</dbReference>
<evidence type="ECO:0000256" key="3">
    <source>
        <dbReference type="ARBA" id="ARBA00022801"/>
    </source>
</evidence>
<dbReference type="PANTHER" id="PTHR11241">
    <property type="entry name" value="DEOXYURIDINE 5'-TRIPHOSPHATE NUCLEOTIDOHYDROLASE"/>
    <property type="match status" value="1"/>
</dbReference>
<evidence type="ECO:0000256" key="5">
    <source>
        <dbReference type="ARBA" id="ARBA00047686"/>
    </source>
</evidence>
<keyword evidence="3" id="KW-0378">Hydrolase</keyword>
<dbReference type="InterPro" id="IPR033704">
    <property type="entry name" value="dUTPase_trimeric"/>
</dbReference>
<dbReference type="OrthoDB" id="9809956at2"/>
<name>A0A1I3HK39_SELRU</name>
<comment type="catalytic activity">
    <reaction evidence="5">
        <text>dUTP + H2O = dUMP + diphosphate + H(+)</text>
        <dbReference type="Rhea" id="RHEA:10248"/>
        <dbReference type="ChEBI" id="CHEBI:15377"/>
        <dbReference type="ChEBI" id="CHEBI:15378"/>
        <dbReference type="ChEBI" id="CHEBI:33019"/>
        <dbReference type="ChEBI" id="CHEBI:61555"/>
        <dbReference type="ChEBI" id="CHEBI:246422"/>
        <dbReference type="EC" id="3.6.1.23"/>
    </reaction>
</comment>
<comment type="similarity">
    <text evidence="1">Belongs to the dUTPase family.</text>
</comment>
<dbReference type="PANTHER" id="PTHR11241:SF0">
    <property type="entry name" value="DEOXYURIDINE 5'-TRIPHOSPHATE NUCLEOTIDOHYDROLASE"/>
    <property type="match status" value="1"/>
</dbReference>
<reference evidence="7 8" key="1">
    <citation type="submission" date="2016-10" db="EMBL/GenBank/DDBJ databases">
        <authorList>
            <person name="de Groot N.N."/>
        </authorList>
    </citation>
    <scope>NUCLEOTIDE SEQUENCE [LARGE SCALE GENOMIC DNA]</scope>
    <source>
        <strain evidence="7 8">Z108</strain>
    </source>
</reference>
<dbReference type="GO" id="GO:0000287">
    <property type="term" value="F:magnesium ion binding"/>
    <property type="evidence" value="ECO:0007669"/>
    <property type="project" value="InterPro"/>
</dbReference>
<dbReference type="GO" id="GO:0004170">
    <property type="term" value="F:dUTP diphosphatase activity"/>
    <property type="evidence" value="ECO:0007669"/>
    <property type="project" value="UniProtKB-EC"/>
</dbReference>
<proteinExistence type="inferred from homology"/>
<dbReference type="Proteomes" id="UP000183639">
    <property type="component" value="Unassembled WGS sequence"/>
</dbReference>
<evidence type="ECO:0000259" key="6">
    <source>
        <dbReference type="Pfam" id="PF00692"/>
    </source>
</evidence>
<keyword evidence="4" id="KW-0546">Nucleotide metabolism</keyword>
<dbReference type="EMBL" id="FOQK01000031">
    <property type="protein sequence ID" value="SFI35947.1"/>
    <property type="molecule type" value="Genomic_DNA"/>
</dbReference>
<accession>A0A1I3HK39</accession>
<evidence type="ECO:0000256" key="4">
    <source>
        <dbReference type="ARBA" id="ARBA00023080"/>
    </source>
</evidence>
<dbReference type="RefSeq" id="WP_075445614.1">
    <property type="nucleotide sequence ID" value="NZ_FOQK01000031.1"/>
</dbReference>
<gene>
    <name evidence="7" type="ORF">SAMN04487861_13121</name>
</gene>
<dbReference type="InterPro" id="IPR036157">
    <property type="entry name" value="dUTPase-like_sf"/>
</dbReference>
<sequence length="151" mass="16256">MKVRGFEWVTGWQQRGAILPQRKTAASAGYDLAAAEGAVIPPQAMVMVPTGVKAYMQADEVLMIHIRSSLAVKRQLVLMNSVGVVDADYYNNEDNEGHIFIALWNRGTQPVVIEAGERIAQGIFQKYLTVDGDMAGDGAARQGGFGSTGKA</sequence>
<dbReference type="GO" id="GO:0006226">
    <property type="term" value="P:dUMP biosynthetic process"/>
    <property type="evidence" value="ECO:0007669"/>
    <property type="project" value="InterPro"/>
</dbReference>
<organism evidence="7 8">
    <name type="scientific">Selenomonas ruminantium</name>
    <dbReference type="NCBI Taxonomy" id="971"/>
    <lineage>
        <taxon>Bacteria</taxon>
        <taxon>Bacillati</taxon>
        <taxon>Bacillota</taxon>
        <taxon>Negativicutes</taxon>
        <taxon>Selenomonadales</taxon>
        <taxon>Selenomonadaceae</taxon>
        <taxon>Selenomonas</taxon>
    </lineage>
</organism>
<dbReference type="InterPro" id="IPR029054">
    <property type="entry name" value="dUTPase-like"/>
</dbReference>
<evidence type="ECO:0000313" key="7">
    <source>
        <dbReference type="EMBL" id="SFI35947.1"/>
    </source>
</evidence>
<dbReference type="AlphaFoldDB" id="A0A1I3HK39"/>
<feature type="domain" description="dUTPase-like" evidence="6">
    <location>
        <begin position="17"/>
        <end position="149"/>
    </location>
</feature>
<dbReference type="SUPFAM" id="SSF51283">
    <property type="entry name" value="dUTPase-like"/>
    <property type="match status" value="1"/>
</dbReference>
<evidence type="ECO:0000313" key="8">
    <source>
        <dbReference type="Proteomes" id="UP000183639"/>
    </source>
</evidence>
<evidence type="ECO:0000256" key="2">
    <source>
        <dbReference type="ARBA" id="ARBA00012379"/>
    </source>
</evidence>
<dbReference type="EC" id="3.6.1.23" evidence="2"/>
<dbReference type="GO" id="GO:0046081">
    <property type="term" value="P:dUTP catabolic process"/>
    <property type="evidence" value="ECO:0007669"/>
    <property type="project" value="InterPro"/>
</dbReference>